<dbReference type="EMBL" id="CAEZWB010000179">
    <property type="protein sequence ID" value="CAB4656540.1"/>
    <property type="molecule type" value="Genomic_DNA"/>
</dbReference>
<dbReference type="AlphaFoldDB" id="A0A6J6V0S8"/>
<reference evidence="2" key="1">
    <citation type="submission" date="2020-05" db="EMBL/GenBank/DDBJ databases">
        <authorList>
            <person name="Chiriac C."/>
            <person name="Salcher M."/>
            <person name="Ghai R."/>
            <person name="Kavagutti S V."/>
        </authorList>
    </citation>
    <scope>NUCLEOTIDE SEQUENCE</scope>
</reference>
<dbReference type="SUPFAM" id="SSF49503">
    <property type="entry name" value="Cupredoxins"/>
    <property type="match status" value="1"/>
</dbReference>
<sequence>MTRSKFFIRSFIAALLTFSVLPLHGTSAAPLISAERPAVALNATVRIIDGKFGRANIVALFGGTLTIVNKDSTPYELRVGATKVTVAANGKRTIPLPQRGKFSIVCAKAPSLRATLTVQ</sequence>
<dbReference type="InterPro" id="IPR008972">
    <property type="entry name" value="Cupredoxin"/>
</dbReference>
<evidence type="ECO:0000313" key="2">
    <source>
        <dbReference type="EMBL" id="CAB4765184.1"/>
    </source>
</evidence>
<proteinExistence type="predicted"/>
<accession>A0A6J6V0S8</accession>
<protein>
    <submittedName>
        <fullName evidence="2">Unannotated protein</fullName>
    </submittedName>
</protein>
<gene>
    <name evidence="1" type="ORF">UFOPK2166_01126</name>
    <name evidence="2" type="ORF">UFOPK2872_00785</name>
</gene>
<organism evidence="2">
    <name type="scientific">freshwater metagenome</name>
    <dbReference type="NCBI Taxonomy" id="449393"/>
    <lineage>
        <taxon>unclassified sequences</taxon>
        <taxon>metagenomes</taxon>
        <taxon>ecological metagenomes</taxon>
    </lineage>
</organism>
<evidence type="ECO:0000313" key="1">
    <source>
        <dbReference type="EMBL" id="CAB4656540.1"/>
    </source>
</evidence>
<name>A0A6J6V0S8_9ZZZZ</name>
<dbReference type="EMBL" id="CAEZZM010000088">
    <property type="protein sequence ID" value="CAB4765184.1"/>
    <property type="molecule type" value="Genomic_DNA"/>
</dbReference>